<evidence type="ECO:0000313" key="2">
    <source>
        <dbReference type="Proteomes" id="UP000198606"/>
    </source>
</evidence>
<sequence>MNDQAIEQDIQAKGLTAPRVTPADIEANISSEHYFTAGQGDAKAVEDAAFSGGALNAAASRSTPDALHLLTFCVLVLRNGFTVTGESACASPENFDAEIGRKIARQSAVQKIWPLMGYALKERLSGE</sequence>
<reference evidence="1 2" key="1">
    <citation type="submission" date="2016-10" db="EMBL/GenBank/DDBJ databases">
        <authorList>
            <person name="de Groot N.N."/>
        </authorList>
    </citation>
    <scope>NUCLEOTIDE SEQUENCE [LARGE SCALE GENOMIC DNA]</scope>
    <source>
        <strain evidence="1 2">LMG 18387</strain>
    </source>
</reference>
<dbReference type="STRING" id="29435.SAMN05216588_101207"/>
<gene>
    <name evidence="1" type="ORF">SAMN05216588_101207</name>
</gene>
<accession>A0A1G7XNJ9</accession>
<dbReference type="Pfam" id="PF13876">
    <property type="entry name" value="Phage_gp49_66"/>
    <property type="match status" value="1"/>
</dbReference>
<protein>
    <submittedName>
        <fullName evidence="1">Phage protein (N4 Gp49/phage Sf6 gene 66) family protein</fullName>
    </submittedName>
</protein>
<dbReference type="AlphaFoldDB" id="A0A1G7XNJ9"/>
<name>A0A1G7XNJ9_9GAMM</name>
<proteinExistence type="predicted"/>
<dbReference type="InterPro" id="IPR025915">
    <property type="entry name" value="Phage_gp49_66"/>
</dbReference>
<evidence type="ECO:0000313" key="1">
    <source>
        <dbReference type="EMBL" id="SDG85767.1"/>
    </source>
</evidence>
<dbReference type="EMBL" id="FNDG01000001">
    <property type="protein sequence ID" value="SDG85767.1"/>
    <property type="molecule type" value="Genomic_DNA"/>
</dbReference>
<dbReference type="RefSeq" id="WP_084305427.1">
    <property type="nucleotide sequence ID" value="NZ_FNDG01000001.1"/>
</dbReference>
<organism evidence="1 2">
    <name type="scientific">Phytopseudomonas flavescens</name>
    <dbReference type="NCBI Taxonomy" id="29435"/>
    <lineage>
        <taxon>Bacteria</taxon>
        <taxon>Pseudomonadati</taxon>
        <taxon>Pseudomonadota</taxon>
        <taxon>Gammaproteobacteria</taxon>
        <taxon>Pseudomonadales</taxon>
        <taxon>Pseudomonadaceae</taxon>
        <taxon>Phytopseudomonas</taxon>
    </lineage>
</organism>
<dbReference type="Proteomes" id="UP000198606">
    <property type="component" value="Unassembled WGS sequence"/>
</dbReference>